<sequence>MTLGKVNGKAIDDIAKINGVVVIGLGDALVGEVKDGKFFYAGSTTLLEGTMPTQTLNPANENVLAGYYAATTLSAVDAHLVAENIKKGVNIFGKVGTVDDFASAIAQGWLDGMGATVEDFQANPATGTFYLPEQLNDNDTGDCTYGDSINEYAEVD</sequence>
<evidence type="ECO:0000313" key="1">
    <source>
        <dbReference type="EMBL" id="GAI89665.1"/>
    </source>
</evidence>
<name>X1TQ19_9ZZZZ</name>
<gene>
    <name evidence="1" type="ORF">S12H4_32313</name>
</gene>
<feature type="non-terminal residue" evidence="1">
    <location>
        <position position="156"/>
    </location>
</feature>
<dbReference type="EMBL" id="BARW01018936">
    <property type="protein sequence ID" value="GAI89665.1"/>
    <property type="molecule type" value="Genomic_DNA"/>
</dbReference>
<organism evidence="1">
    <name type="scientific">marine sediment metagenome</name>
    <dbReference type="NCBI Taxonomy" id="412755"/>
    <lineage>
        <taxon>unclassified sequences</taxon>
        <taxon>metagenomes</taxon>
        <taxon>ecological metagenomes</taxon>
    </lineage>
</organism>
<dbReference type="AlphaFoldDB" id="X1TQ19"/>
<reference evidence="1" key="1">
    <citation type="journal article" date="2014" name="Front. Microbiol.">
        <title>High frequency of phylogenetically diverse reductive dehalogenase-homologous genes in deep subseafloor sedimentary metagenomes.</title>
        <authorList>
            <person name="Kawai M."/>
            <person name="Futagami T."/>
            <person name="Toyoda A."/>
            <person name="Takaki Y."/>
            <person name="Nishi S."/>
            <person name="Hori S."/>
            <person name="Arai W."/>
            <person name="Tsubouchi T."/>
            <person name="Morono Y."/>
            <person name="Uchiyama I."/>
            <person name="Ito T."/>
            <person name="Fujiyama A."/>
            <person name="Inagaki F."/>
            <person name="Takami H."/>
        </authorList>
    </citation>
    <scope>NUCLEOTIDE SEQUENCE</scope>
    <source>
        <strain evidence="1">Expedition CK06-06</strain>
    </source>
</reference>
<comment type="caution">
    <text evidence="1">The sequence shown here is derived from an EMBL/GenBank/DDBJ whole genome shotgun (WGS) entry which is preliminary data.</text>
</comment>
<proteinExistence type="predicted"/>
<protein>
    <submittedName>
        <fullName evidence="1">Uncharacterized protein</fullName>
    </submittedName>
</protein>
<accession>X1TQ19</accession>